<evidence type="ECO:0000313" key="3">
    <source>
        <dbReference type="Proteomes" id="UP000319143"/>
    </source>
</evidence>
<dbReference type="OrthoDB" id="9801392at2"/>
<name>A0A5C6CYG7_9BACT</name>
<protein>
    <submittedName>
        <fullName evidence="2">Plasmid pRiA4b ORF-3-like protein</fullName>
    </submittedName>
</protein>
<keyword evidence="3" id="KW-1185">Reference proteome</keyword>
<organism evidence="2 3">
    <name type="scientific">Novipirellula artificiosorum</name>
    <dbReference type="NCBI Taxonomy" id="2528016"/>
    <lineage>
        <taxon>Bacteria</taxon>
        <taxon>Pseudomonadati</taxon>
        <taxon>Planctomycetota</taxon>
        <taxon>Planctomycetia</taxon>
        <taxon>Pirellulales</taxon>
        <taxon>Pirellulaceae</taxon>
        <taxon>Novipirellula</taxon>
    </lineage>
</organism>
<dbReference type="PANTHER" id="PTHR41878:SF1">
    <property type="entry name" value="TNPR PROTEIN"/>
    <property type="match status" value="1"/>
</dbReference>
<gene>
    <name evidence="2" type="ORF">Poly41_69320</name>
</gene>
<dbReference type="Proteomes" id="UP000319143">
    <property type="component" value="Unassembled WGS sequence"/>
</dbReference>
<feature type="domain" description="Plasmid pRiA4b Orf3-like" evidence="1">
    <location>
        <begin position="322"/>
        <end position="422"/>
    </location>
</feature>
<dbReference type="PANTHER" id="PTHR41878">
    <property type="entry name" value="LEXA REPRESSOR-RELATED"/>
    <property type="match status" value="1"/>
</dbReference>
<dbReference type="InterPro" id="IPR024047">
    <property type="entry name" value="MM3350-like_sf"/>
</dbReference>
<dbReference type="Pfam" id="PF07929">
    <property type="entry name" value="PRiA4_ORF3"/>
    <property type="match status" value="1"/>
</dbReference>
<dbReference type="SUPFAM" id="SSF159941">
    <property type="entry name" value="MM3350-like"/>
    <property type="match status" value="1"/>
</dbReference>
<dbReference type="AlphaFoldDB" id="A0A5C6CYG7"/>
<evidence type="ECO:0000259" key="1">
    <source>
        <dbReference type="Pfam" id="PF07929"/>
    </source>
</evidence>
<proteinExistence type="predicted"/>
<dbReference type="Gene3D" id="3.10.290.30">
    <property type="entry name" value="MM3350-like"/>
    <property type="match status" value="1"/>
</dbReference>
<sequence length="441" mass="49479">MPIDQKRDGILRNVIGGILFFDWLMSNEQSRQNTSPPPEIPMNDVRNLFGAEFSATHRATLQQTKIDERLPGPLLTSIDTLIAAIGTGIQTTNAYFALPQRVLAELNESMVEPMPHDLKRPQLRSFPTLMGLFMLLRGTGLAVGETKPKRAVLIDPAAVEQWQSLNPTERFFNLMGCCLYDASWDCVGVRSRGDSGLLSEIRNVYLRLHEQVTELNDDRFGIVYGVENSVALCLLHQFGWLRLDYDAQPKPGKAANVRRIERTEFGNAMFVATCQLGAHEEETTVALQAKLQPIFPAWTKTLTRSEPEFREGQHTFKVSLGKIWRRIAAPADAVLEDLADAILAAFGFDSDHLYQFELRDMTGSSINIVGPHLDDAAHFADEMRIGEVPLAIGDSMVFHYDFGDDWRFKVTLESIQEGDASAFKLTATSGQSPEQYDRDEW</sequence>
<comment type="caution">
    <text evidence="2">The sequence shown here is derived from an EMBL/GenBank/DDBJ whole genome shotgun (WGS) entry which is preliminary data.</text>
</comment>
<dbReference type="InterPro" id="IPR012912">
    <property type="entry name" value="Plasmid_pRiA4b_Orf3-like"/>
</dbReference>
<accession>A0A5C6CYG7</accession>
<dbReference type="EMBL" id="SJPV01000031">
    <property type="protein sequence ID" value="TWU28036.1"/>
    <property type="molecule type" value="Genomic_DNA"/>
</dbReference>
<reference evidence="2 3" key="1">
    <citation type="submission" date="2019-02" db="EMBL/GenBank/DDBJ databases">
        <title>Deep-cultivation of Planctomycetes and their phenomic and genomic characterization uncovers novel biology.</title>
        <authorList>
            <person name="Wiegand S."/>
            <person name="Jogler M."/>
            <person name="Boedeker C."/>
            <person name="Pinto D."/>
            <person name="Vollmers J."/>
            <person name="Rivas-Marin E."/>
            <person name="Kohn T."/>
            <person name="Peeters S.H."/>
            <person name="Heuer A."/>
            <person name="Rast P."/>
            <person name="Oberbeckmann S."/>
            <person name="Bunk B."/>
            <person name="Jeske O."/>
            <person name="Meyerdierks A."/>
            <person name="Storesund J.E."/>
            <person name="Kallscheuer N."/>
            <person name="Luecker S."/>
            <person name="Lage O.M."/>
            <person name="Pohl T."/>
            <person name="Merkel B.J."/>
            <person name="Hornburger P."/>
            <person name="Mueller R.-W."/>
            <person name="Bruemmer F."/>
            <person name="Labrenz M."/>
            <person name="Spormann A.M."/>
            <person name="Op Den Camp H."/>
            <person name="Overmann J."/>
            <person name="Amann R."/>
            <person name="Jetten M.S.M."/>
            <person name="Mascher T."/>
            <person name="Medema M.H."/>
            <person name="Devos D.P."/>
            <person name="Kaster A.-K."/>
            <person name="Ovreas L."/>
            <person name="Rohde M."/>
            <person name="Galperin M.Y."/>
            <person name="Jogler C."/>
        </authorList>
    </citation>
    <scope>NUCLEOTIDE SEQUENCE [LARGE SCALE GENOMIC DNA]</scope>
    <source>
        <strain evidence="2 3">Poly41</strain>
    </source>
</reference>
<evidence type="ECO:0000313" key="2">
    <source>
        <dbReference type="EMBL" id="TWU28036.1"/>
    </source>
</evidence>